<gene>
    <name evidence="2" type="ORF">ESY86_17695</name>
</gene>
<feature type="signal peptide" evidence="1">
    <location>
        <begin position="1"/>
        <end position="20"/>
    </location>
</feature>
<dbReference type="AlphaFoldDB" id="A0A5C6ZEW4"/>
<dbReference type="RefSeq" id="WP_147088059.1">
    <property type="nucleotide sequence ID" value="NZ_VORM01000021.1"/>
</dbReference>
<organism evidence="2 3">
    <name type="scientific">Subsaximicrobium wynnwilliamsii</name>
    <dbReference type="NCBI Taxonomy" id="291179"/>
    <lineage>
        <taxon>Bacteria</taxon>
        <taxon>Pseudomonadati</taxon>
        <taxon>Bacteroidota</taxon>
        <taxon>Flavobacteriia</taxon>
        <taxon>Flavobacteriales</taxon>
        <taxon>Flavobacteriaceae</taxon>
        <taxon>Subsaximicrobium</taxon>
    </lineage>
</organism>
<evidence type="ECO:0000256" key="1">
    <source>
        <dbReference type="SAM" id="SignalP"/>
    </source>
</evidence>
<dbReference type="OrthoDB" id="1339516at2"/>
<keyword evidence="1" id="KW-0732">Signal</keyword>
<comment type="caution">
    <text evidence="2">The sequence shown here is derived from an EMBL/GenBank/DDBJ whole genome shotgun (WGS) entry which is preliminary data.</text>
</comment>
<sequence>MKPITFILMLALLFSCSEDATEAIDDLQESDVLMLKVDFTTHAFEGGTQIVVAEPSSDFDITSSYQAPGDFGGIQLYSANSNTLLFDGTIIWMGLGLMEYPASIKPASSFETLEEALPLPSAEAFSKVMYDEYAYYPEDMNLATIWSAIDKLAVVKDFRQSNPEAKIQLFLYTPSVGIGDPADWDWMLFLKN</sequence>
<keyword evidence="3" id="KW-1185">Reference proteome</keyword>
<evidence type="ECO:0000313" key="3">
    <source>
        <dbReference type="Proteomes" id="UP000321578"/>
    </source>
</evidence>
<reference evidence="2 3" key="1">
    <citation type="submission" date="2019-08" db="EMBL/GenBank/DDBJ databases">
        <title>Genomes of Subsaximicrobium wynnwilliamsii strains.</title>
        <authorList>
            <person name="Bowman J.P."/>
        </authorList>
    </citation>
    <scope>NUCLEOTIDE SEQUENCE [LARGE SCALE GENOMIC DNA]</scope>
    <source>
        <strain evidence="2 3">2-80-2</strain>
    </source>
</reference>
<feature type="chain" id="PRO_5022952626" evidence="1">
    <location>
        <begin position="21"/>
        <end position="192"/>
    </location>
</feature>
<accession>A0A5C6ZEW4</accession>
<evidence type="ECO:0000313" key="2">
    <source>
        <dbReference type="EMBL" id="TXD87268.1"/>
    </source>
</evidence>
<protein>
    <submittedName>
        <fullName evidence="2">Uncharacterized protein</fullName>
    </submittedName>
</protein>
<dbReference type="EMBL" id="VORO01000027">
    <property type="protein sequence ID" value="TXD87268.1"/>
    <property type="molecule type" value="Genomic_DNA"/>
</dbReference>
<dbReference type="PROSITE" id="PS51257">
    <property type="entry name" value="PROKAR_LIPOPROTEIN"/>
    <property type="match status" value="1"/>
</dbReference>
<proteinExistence type="predicted"/>
<name>A0A5C6ZEW4_9FLAO</name>
<dbReference type="Proteomes" id="UP000321578">
    <property type="component" value="Unassembled WGS sequence"/>
</dbReference>